<comment type="caution">
    <text evidence="7">The sequence shown here is derived from an EMBL/GenBank/DDBJ whole genome shotgun (WGS) entry which is preliminary data.</text>
</comment>
<feature type="region of interest" description="Disordered" evidence="4">
    <location>
        <begin position="936"/>
        <end position="959"/>
    </location>
</feature>
<dbReference type="InterPro" id="IPR043708">
    <property type="entry name" value="DUF5648"/>
</dbReference>
<keyword evidence="3" id="KW-1015">Disulfide bond</keyword>
<reference evidence="7" key="1">
    <citation type="submission" date="2022-12" db="EMBL/GenBank/DDBJ databases">
        <title>New Phytohabitans aurantiacus sp. RD004123 nov., an actinomycete isolated from soil.</title>
        <authorList>
            <person name="Triningsih D.W."/>
            <person name="Harunari E."/>
            <person name="Igarashi Y."/>
        </authorList>
    </citation>
    <scope>NUCLEOTIDE SEQUENCE</scope>
    <source>
        <strain evidence="7">RD004123</strain>
    </source>
</reference>
<dbReference type="Gene3D" id="2.60.120.260">
    <property type="entry name" value="Galactose-binding domain-like"/>
    <property type="match status" value="1"/>
</dbReference>
<keyword evidence="1 5" id="KW-0732">Signal</keyword>
<dbReference type="InterPro" id="IPR008979">
    <property type="entry name" value="Galactose-bd-like_sf"/>
</dbReference>
<evidence type="ECO:0000256" key="3">
    <source>
        <dbReference type="ARBA" id="ARBA00023157"/>
    </source>
</evidence>
<evidence type="ECO:0000256" key="5">
    <source>
        <dbReference type="SAM" id="SignalP"/>
    </source>
</evidence>
<dbReference type="SUPFAM" id="SSF49899">
    <property type="entry name" value="Concanavalin A-like lectins/glucanases"/>
    <property type="match status" value="2"/>
</dbReference>
<dbReference type="PANTHER" id="PTHR46943:SF1">
    <property type="entry name" value="PENTRAXIN-RELATED PROTEIN PTX3"/>
    <property type="match status" value="1"/>
</dbReference>
<dbReference type="Gene3D" id="2.120.10.70">
    <property type="entry name" value="Fucose-specific lectin"/>
    <property type="match status" value="2"/>
</dbReference>
<dbReference type="RefSeq" id="WP_281893767.1">
    <property type="nucleotide sequence ID" value="NZ_BSDI01000007.1"/>
</dbReference>
<feature type="signal peptide" evidence="5">
    <location>
        <begin position="1"/>
        <end position="26"/>
    </location>
</feature>
<dbReference type="Gene3D" id="2.60.120.200">
    <property type="match status" value="2"/>
</dbReference>
<dbReference type="Pfam" id="PF13385">
    <property type="entry name" value="Laminin_G_3"/>
    <property type="match status" value="2"/>
</dbReference>
<dbReference type="Pfam" id="PF18885">
    <property type="entry name" value="DUF5648"/>
    <property type="match status" value="1"/>
</dbReference>
<dbReference type="InterPro" id="IPR006558">
    <property type="entry name" value="LamG-like"/>
</dbReference>
<evidence type="ECO:0000256" key="4">
    <source>
        <dbReference type="SAM" id="MobiDB-lite"/>
    </source>
</evidence>
<evidence type="ECO:0000313" key="8">
    <source>
        <dbReference type="Proteomes" id="UP001144280"/>
    </source>
</evidence>
<proteinExistence type="predicted"/>
<dbReference type="InterPro" id="IPR013320">
    <property type="entry name" value="ConA-like_dom_sf"/>
</dbReference>
<dbReference type="PANTHER" id="PTHR46943">
    <property type="entry name" value="PENTRAXIN-RELATED PROTEIN PTX3"/>
    <property type="match status" value="1"/>
</dbReference>
<dbReference type="Proteomes" id="UP001144280">
    <property type="component" value="Unassembled WGS sequence"/>
</dbReference>
<feature type="compositionally biased region" description="Low complexity" evidence="4">
    <location>
        <begin position="537"/>
        <end position="547"/>
    </location>
</feature>
<organism evidence="7 8">
    <name type="scientific">Phytohabitans aurantiacus</name>
    <dbReference type="NCBI Taxonomy" id="3016789"/>
    <lineage>
        <taxon>Bacteria</taxon>
        <taxon>Bacillati</taxon>
        <taxon>Actinomycetota</taxon>
        <taxon>Actinomycetes</taxon>
        <taxon>Micromonosporales</taxon>
        <taxon>Micromonosporaceae</taxon>
    </lineage>
</organism>
<feature type="region of interest" description="Disordered" evidence="4">
    <location>
        <begin position="537"/>
        <end position="578"/>
    </location>
</feature>
<dbReference type="InterPro" id="IPR003305">
    <property type="entry name" value="CenC_carb-bd"/>
</dbReference>
<name>A0ABQ5QPF4_9ACTN</name>
<dbReference type="SUPFAM" id="SSF89372">
    <property type="entry name" value="Fucose-specific lectin"/>
    <property type="match status" value="2"/>
</dbReference>
<dbReference type="SMART" id="SM00560">
    <property type="entry name" value="LamGL"/>
    <property type="match status" value="1"/>
</dbReference>
<feature type="chain" id="PRO_5046459278" description="LamG-like jellyroll fold domain-containing protein" evidence="5">
    <location>
        <begin position="27"/>
        <end position="1866"/>
    </location>
</feature>
<keyword evidence="2" id="KW-0378">Hydrolase</keyword>
<protein>
    <recommendedName>
        <fullName evidence="6">LamG-like jellyroll fold domain-containing protein</fullName>
    </recommendedName>
</protein>
<evidence type="ECO:0000256" key="2">
    <source>
        <dbReference type="ARBA" id="ARBA00022801"/>
    </source>
</evidence>
<evidence type="ECO:0000313" key="7">
    <source>
        <dbReference type="EMBL" id="GLH96535.1"/>
    </source>
</evidence>
<sequence length="1866" mass="198580">MGMRRIGAWVVATVMASGMVVGFHGAAASADPSEVKADSAPASAVASMVKPLYRSRMPYGGGEKTLFTRWYQEDENAVRLYGFATDGIVLNVAPEAGEGLVPIYHLYRPSYTSRIYTADVAVRDAAIAAGWTDLGIDFYASPIGGDGLLPVHQVRKTDYYAYPVGDAEKDRLLAEGWTYEKVAFYGRGSFSTPLMVNGDFAGGTASWASGGVTTAVDSGVLSAAVAATAVEPAQAWVSQRGKTLRGKRTYTLAFDASASTDVTVRALVRENIDPYSAALDEEVQLGTETRRYTYTFDSNLDTTVGEVAFHLGAGADFTARVDNVTLSENQWTTSTNPARDAPEALEAAARSGQLVEVLPERGEDRQVFATPDGGLYSSGQLTPVRLKKDGAWWPVYNNVRVKNGVLAPYGSIVDLKLSTGGTGPLATLTHQGHTFSLTWPGTLPAPVLEKDTAVYAGVLGSDVDLRVKATAEGFSHVLVVKTAAAAADPRLASLTLGLSAPTLSVTVAPDGTQQAVDPETGAVVFEAPKALMWDSTPTPAASAAAAPRAQVTTEDEGPPAPPPVTEATDSGPGDASKISTIPVAATDQALTLAPDQAMLGASDTRFPVYIDPMYRTPRSNANLMVSSTGYEVYNFKTDQGVGRCPIGLPSSGRSCGSPHKKRLFYRVPTGWLTGKHIISAELHVREVWAASGSKRPVDIHLAKAFGANSTWNSTSDNWLRRLDRRNVAKGWSGCASSTCPAGDVVFNVTSGIREAAKEGWKHTTFGLRAADEGDELAWKRFDPWAWVRVHYNTPPAKPKLSQLWTEPGGACAPPEDPARFNWSQPTLNAKNLVDRDTYARSAEKLTAEFDVWWTDAGGTKRTWNHVTKAKSAATGKTGNRFSVRVPAGKIPANTVIKWHVRARDGGGKGVKGPWSDAGEAYACHFIYDTQAPPLPDINSSAPDGYNEEDPANPSQLHQDGLGRYGKFTITLHSSVTKFAYDVNEEPTPAMLKARTPNAATETIHVLPKVMGSNTLYVRVADASGNFSKGSATFTFKVADGRAPKAHWKLNDAPGATALVDSARGRYQGTVWGDLKLGEAGARGKAAAFNGTNTDVTSNGAPVLDLTKNFSVTAWAKLSSSVAHNVTVVSQDGAYHSGFFLKYKKSANRWVFARNTADADSTHVEAIASEAVPLDEWVHLVGVYDSVAKQIQIFVNGKPGTPVAFTSPWAAGGSTVIGRARWQGNWTDRFIGKIDDVRVYDRVVSVAEAAKLSKDMLTVTHVWHMNQNGDDSGEGVRKAVRLNGTAKYSTESIVVPGTVGGSAGSLTLPGGAANYAAIDAAVLDPRESFTVSAYVQTDGVPTASMNLLSLAGANTSAVVVKYDAAKERYVLQVRGADSATAAVSTVEHSAFHTGFGDWDHIAVVHNARERIVELWVNGTLEAAAESTTKSFLHGKKPFGPITTVRIGTGPAGAANWKGMVDDLWITRGPADEAVIHALALPTEISEFSEAALNDNNLGDTADRPAGSDLENVFFTLNEGQVAGAYWDRDDAVNASARTWFELNPSLRAAAAAPISHTTTGPQRLQLFTTATDGRVISTYWDPAVTTNGGWRDWFELNPNLKAAAGATVTVTTTGPGRMNLFTTASDGRVISTYWDPAITTNGGWHGWFEVNPGTKAAPGTPVSVTTSGAGRMNLFTTASDGRIVSTYWDPTITTNGGWHSAWFELNPNLKAAPGTPVGVTTSGPARINVFTTAADGRVISTYWDPAITTNGGWQAWFELNPNLKAAVGAAVTVTTAGPGRMNVFTTAADGRVISTYWDPAITTSGGWHGWFELNPNLRAAVRAPIAVLDASPTGMALVTHTADRIVIGTVWRADNAASGGWYAWRVL</sequence>
<gene>
    <name evidence="7" type="ORF">Pa4123_18090</name>
</gene>
<dbReference type="SUPFAM" id="SSF49785">
    <property type="entry name" value="Galactose-binding domain-like"/>
    <property type="match status" value="1"/>
</dbReference>
<dbReference type="EMBL" id="BSDI01000007">
    <property type="protein sequence ID" value="GLH96535.1"/>
    <property type="molecule type" value="Genomic_DNA"/>
</dbReference>
<accession>A0ABQ5QPF4</accession>
<keyword evidence="8" id="KW-1185">Reference proteome</keyword>
<evidence type="ECO:0000259" key="6">
    <source>
        <dbReference type="SMART" id="SM00560"/>
    </source>
</evidence>
<feature type="domain" description="LamG-like jellyroll fold" evidence="6">
    <location>
        <begin position="1107"/>
        <end position="1246"/>
    </location>
</feature>
<evidence type="ECO:0000256" key="1">
    <source>
        <dbReference type="ARBA" id="ARBA00022729"/>
    </source>
</evidence>
<dbReference type="Pfam" id="PF02018">
    <property type="entry name" value="CBM_4_9"/>
    <property type="match status" value="1"/>
</dbReference>
<dbReference type="InterPro" id="IPR042837">
    <property type="entry name" value="PTX3"/>
</dbReference>